<dbReference type="EMBL" id="LAZR01006981">
    <property type="protein sequence ID" value="KKM88273.1"/>
    <property type="molecule type" value="Genomic_DNA"/>
</dbReference>
<evidence type="ECO:0000313" key="1">
    <source>
        <dbReference type="EMBL" id="KKM88273.1"/>
    </source>
</evidence>
<comment type="caution">
    <text evidence="1">The sequence shown here is derived from an EMBL/GenBank/DDBJ whole genome shotgun (WGS) entry which is preliminary data.</text>
</comment>
<gene>
    <name evidence="1" type="ORF">LCGC14_1260370</name>
</gene>
<reference evidence="1" key="1">
    <citation type="journal article" date="2015" name="Nature">
        <title>Complex archaea that bridge the gap between prokaryotes and eukaryotes.</title>
        <authorList>
            <person name="Spang A."/>
            <person name="Saw J.H."/>
            <person name="Jorgensen S.L."/>
            <person name="Zaremba-Niedzwiedzka K."/>
            <person name="Martijn J."/>
            <person name="Lind A.E."/>
            <person name="van Eijk R."/>
            <person name="Schleper C."/>
            <person name="Guy L."/>
            <person name="Ettema T.J."/>
        </authorList>
    </citation>
    <scope>NUCLEOTIDE SEQUENCE</scope>
</reference>
<name>A0A0F9L3E9_9ZZZZ</name>
<protein>
    <submittedName>
        <fullName evidence="1">Uncharacterized protein</fullName>
    </submittedName>
</protein>
<sequence length="44" mass="5142">MSFKREPRSIKKNYDNLVKLGIPPEKINQNADLLLKEKGKERDS</sequence>
<dbReference type="AlphaFoldDB" id="A0A0F9L3E9"/>
<accession>A0A0F9L3E9</accession>
<proteinExistence type="predicted"/>
<organism evidence="1">
    <name type="scientific">marine sediment metagenome</name>
    <dbReference type="NCBI Taxonomy" id="412755"/>
    <lineage>
        <taxon>unclassified sequences</taxon>
        <taxon>metagenomes</taxon>
        <taxon>ecological metagenomes</taxon>
    </lineage>
</organism>